<dbReference type="EMBL" id="OBQD01000041">
    <property type="protein sequence ID" value="SOC48173.1"/>
    <property type="molecule type" value="Genomic_DNA"/>
</dbReference>
<dbReference type="RefSeq" id="WP_097143313.1">
    <property type="nucleotide sequence ID" value="NZ_OBQD01000041.1"/>
</dbReference>
<evidence type="ECO:0000313" key="2">
    <source>
        <dbReference type="Proteomes" id="UP000219167"/>
    </source>
</evidence>
<dbReference type="AlphaFoldDB" id="A0A285V2C7"/>
<reference evidence="1 2" key="1">
    <citation type="submission" date="2017-08" db="EMBL/GenBank/DDBJ databases">
        <authorList>
            <person name="de Groot N.N."/>
        </authorList>
    </citation>
    <scope>NUCLEOTIDE SEQUENCE [LARGE SCALE GENOMIC DNA]</scope>
    <source>
        <strain evidence="1 2">JC85</strain>
    </source>
</reference>
<evidence type="ECO:0000313" key="1">
    <source>
        <dbReference type="EMBL" id="SOC48173.1"/>
    </source>
</evidence>
<sequence length="72" mass="7846">MSKDTTNTTPTHHVYVVEGKGDTAFWTKIGAAWQHADGNGLNITLTLLPLDGRVVIRTAKAGETTRRRGRGQ</sequence>
<protein>
    <submittedName>
        <fullName evidence="1">Uncharacterized protein</fullName>
    </submittedName>
</protein>
<accession>A0A285V2C7</accession>
<gene>
    <name evidence="1" type="ORF">SAMN05892877_14117</name>
</gene>
<dbReference type="OrthoDB" id="7652274at2"/>
<organism evidence="1 2">
    <name type="scientific">Rhizobium subbaraonis</name>
    <dbReference type="NCBI Taxonomy" id="908946"/>
    <lineage>
        <taxon>Bacteria</taxon>
        <taxon>Pseudomonadati</taxon>
        <taxon>Pseudomonadota</taxon>
        <taxon>Alphaproteobacteria</taxon>
        <taxon>Hyphomicrobiales</taxon>
        <taxon>Rhizobiaceae</taxon>
        <taxon>Rhizobium/Agrobacterium group</taxon>
        <taxon>Rhizobium</taxon>
    </lineage>
</organism>
<dbReference type="Proteomes" id="UP000219167">
    <property type="component" value="Unassembled WGS sequence"/>
</dbReference>
<keyword evidence="2" id="KW-1185">Reference proteome</keyword>
<name>A0A285V2C7_9HYPH</name>
<proteinExistence type="predicted"/>